<dbReference type="InterPro" id="IPR016054">
    <property type="entry name" value="LY6_UPA_recep-like"/>
</dbReference>
<dbReference type="CDD" id="cd23579">
    <property type="entry name" value="TFP_LU_ECD_PATE3"/>
    <property type="match status" value="1"/>
</dbReference>
<dbReference type="Proteomes" id="UP000011518">
    <property type="component" value="Unassembled WGS sequence"/>
</dbReference>
<dbReference type="eggNOG" id="ENOG502TM14">
    <property type="taxonomic scope" value="Eukaryota"/>
</dbReference>
<dbReference type="InParanoid" id="L9LAW7"/>
<protein>
    <submittedName>
        <fullName evidence="2">Prostate and testis expressed protein 3</fullName>
    </submittedName>
</protein>
<evidence type="ECO:0000313" key="3">
    <source>
        <dbReference type="Proteomes" id="UP000011518"/>
    </source>
</evidence>
<name>L9LAW7_TUPCH</name>
<dbReference type="AlphaFoldDB" id="L9LAW7"/>
<reference evidence="3" key="2">
    <citation type="journal article" date="2013" name="Nat. Commun.">
        <title>Genome of the Chinese tree shrew.</title>
        <authorList>
            <person name="Fan Y."/>
            <person name="Huang Z.Y."/>
            <person name="Cao C.C."/>
            <person name="Chen C.S."/>
            <person name="Chen Y.X."/>
            <person name="Fan D.D."/>
            <person name="He J."/>
            <person name="Hou H.L."/>
            <person name="Hu L."/>
            <person name="Hu X.T."/>
            <person name="Jiang X.T."/>
            <person name="Lai R."/>
            <person name="Lang Y.S."/>
            <person name="Liang B."/>
            <person name="Liao S.G."/>
            <person name="Mu D."/>
            <person name="Ma Y.Y."/>
            <person name="Niu Y.Y."/>
            <person name="Sun X.Q."/>
            <person name="Xia J.Q."/>
            <person name="Xiao J."/>
            <person name="Xiong Z.Q."/>
            <person name="Xu L."/>
            <person name="Yang L."/>
            <person name="Zhang Y."/>
            <person name="Zhao W."/>
            <person name="Zhao X.D."/>
            <person name="Zheng Y.T."/>
            <person name="Zhou J.M."/>
            <person name="Zhu Y.B."/>
            <person name="Zhang G.J."/>
            <person name="Wang J."/>
            <person name="Yao Y.G."/>
        </authorList>
    </citation>
    <scope>NUCLEOTIDE SEQUENCE [LARGE SCALE GENOMIC DNA]</scope>
</reference>
<evidence type="ECO:0000313" key="2">
    <source>
        <dbReference type="EMBL" id="ELW72235.1"/>
    </source>
</evidence>
<proteinExistence type="predicted"/>
<gene>
    <name evidence="2" type="ORF">TREES_T100008354</name>
</gene>
<feature type="domain" description="UPAR/Ly6" evidence="1">
    <location>
        <begin position="111"/>
        <end position="187"/>
    </location>
</feature>
<reference evidence="3" key="1">
    <citation type="submission" date="2012-07" db="EMBL/GenBank/DDBJ databases">
        <title>Genome of the Chinese tree shrew, a rising model animal genetically related to primates.</title>
        <authorList>
            <person name="Zhang G."/>
            <person name="Fan Y."/>
            <person name="Yao Y."/>
            <person name="Huang Z."/>
        </authorList>
    </citation>
    <scope>NUCLEOTIDE SEQUENCE [LARGE SCALE GENOMIC DNA]</scope>
</reference>
<dbReference type="STRING" id="246437.L9LAW7"/>
<evidence type="ECO:0000259" key="1">
    <source>
        <dbReference type="Pfam" id="PF00021"/>
    </source>
</evidence>
<dbReference type="Pfam" id="PF00021">
    <property type="entry name" value="UPAR_LY6"/>
    <property type="match status" value="1"/>
</dbReference>
<dbReference type="EMBL" id="KB320434">
    <property type="protein sequence ID" value="ELW72235.1"/>
    <property type="molecule type" value="Genomic_DNA"/>
</dbReference>
<organism evidence="2 3">
    <name type="scientific">Tupaia chinensis</name>
    <name type="common">Chinese tree shrew</name>
    <name type="synonym">Tupaia belangeri chinensis</name>
    <dbReference type="NCBI Taxonomy" id="246437"/>
    <lineage>
        <taxon>Eukaryota</taxon>
        <taxon>Metazoa</taxon>
        <taxon>Chordata</taxon>
        <taxon>Craniata</taxon>
        <taxon>Vertebrata</taxon>
        <taxon>Euteleostomi</taxon>
        <taxon>Mammalia</taxon>
        <taxon>Eutheria</taxon>
        <taxon>Euarchontoglires</taxon>
        <taxon>Scandentia</taxon>
        <taxon>Tupaiidae</taxon>
        <taxon>Tupaia</taxon>
    </lineage>
</organism>
<keyword evidence="3" id="KW-1185">Reference proteome</keyword>
<accession>L9LAW7</accession>
<sequence length="189" mass="20525">MAARVLRAGHPEIPEPPPVRRVVGAELRSLAPCPVQVGTVRARCATLPASPGGLPCPPSPPSATFDSTAAILPICVLFSRRPFRGICGNSHSDTLAWAALYPATLSPAGAALKCITCHLRSQTDRCRRGFGVCLAQRQETCMTLKAIQGGELQVSYMVCQRFCRDLTLSYNDRTYVHTCCRSNYCNFKI</sequence>